<dbReference type="PROSITE" id="PS01186">
    <property type="entry name" value="EGF_2"/>
    <property type="match status" value="1"/>
</dbReference>
<protein>
    <submittedName>
        <fullName evidence="2">Uncharacterized protein LOC110049410</fullName>
    </submittedName>
</protein>
<feature type="disulfide bond" evidence="1">
    <location>
        <begin position="120"/>
        <end position="129"/>
    </location>
</feature>
<evidence type="ECO:0000313" key="2">
    <source>
        <dbReference type="EMBL" id="CAB4008140.1"/>
    </source>
</evidence>
<dbReference type="EMBL" id="CACRXK020006033">
    <property type="protein sequence ID" value="CAB4008140.1"/>
    <property type="molecule type" value="Genomic_DNA"/>
</dbReference>
<reference evidence="2" key="1">
    <citation type="submission" date="2020-04" db="EMBL/GenBank/DDBJ databases">
        <authorList>
            <person name="Alioto T."/>
            <person name="Alioto T."/>
            <person name="Gomez Garrido J."/>
        </authorList>
    </citation>
    <scope>NUCLEOTIDE SEQUENCE</scope>
    <source>
        <strain evidence="2">A484AB</strain>
    </source>
</reference>
<dbReference type="OrthoDB" id="5954286at2759"/>
<evidence type="ECO:0000313" key="3">
    <source>
        <dbReference type="Proteomes" id="UP001152795"/>
    </source>
</evidence>
<accession>A0A6S7HXI1</accession>
<organism evidence="2 3">
    <name type="scientific">Paramuricea clavata</name>
    <name type="common">Red gorgonian</name>
    <name type="synonym">Violescent sea-whip</name>
    <dbReference type="NCBI Taxonomy" id="317549"/>
    <lineage>
        <taxon>Eukaryota</taxon>
        <taxon>Metazoa</taxon>
        <taxon>Cnidaria</taxon>
        <taxon>Anthozoa</taxon>
        <taxon>Octocorallia</taxon>
        <taxon>Malacalcyonacea</taxon>
        <taxon>Plexauridae</taxon>
        <taxon>Paramuricea</taxon>
    </lineage>
</organism>
<dbReference type="SUPFAM" id="SSF57196">
    <property type="entry name" value="EGF/Laminin"/>
    <property type="match status" value="1"/>
</dbReference>
<dbReference type="Proteomes" id="UP001152795">
    <property type="component" value="Unassembled WGS sequence"/>
</dbReference>
<keyword evidence="1" id="KW-0245">EGF-like domain</keyword>
<dbReference type="InterPro" id="IPR000742">
    <property type="entry name" value="EGF"/>
</dbReference>
<keyword evidence="1" id="KW-1015">Disulfide bond</keyword>
<dbReference type="PROSITE" id="PS00022">
    <property type="entry name" value="EGF_1"/>
    <property type="match status" value="1"/>
</dbReference>
<sequence length="351" mass="39922">MYEIRFDQAKEDYGLADNEVFLDFLDLSHTPRLQCFYRCSMDCRCSAFQMFMDTVCQLLSSSRAEVTLQRMPGYTYYDIIPWQGTSCHIDCCKQNPCLHGGHCEPPTDADDPTIRFRCFCREGYGGKRCQYRISCPGYLDIVTSGANGIYTMVNLNTREPFQVFCRFDYVGSVLISTTLIQSYALRNVSQIRPFTQNAPINENDVNFQAWRLSKANMDFIASSATWWIATCDFEKTGWRVDTDYVQVTLNNFNILEDNNAVSKCVMVKKMVIRGEHLILASTCSKCEIPVTQTASYPFHVNTDRASIDSCGGPIPAEIADCHEDSFGWYQCVNTNHSCSASPESTTQIWLK</sequence>
<name>A0A6S7HXI1_PARCT</name>
<dbReference type="Pfam" id="PF00008">
    <property type="entry name" value="EGF"/>
    <property type="match status" value="1"/>
</dbReference>
<dbReference type="CDD" id="cd00054">
    <property type="entry name" value="EGF_CA"/>
    <property type="match status" value="1"/>
</dbReference>
<keyword evidence="3" id="KW-1185">Reference proteome</keyword>
<dbReference type="AlphaFoldDB" id="A0A6S7HXI1"/>
<gene>
    <name evidence="2" type="ORF">PACLA_8A014714</name>
</gene>
<comment type="caution">
    <text evidence="2">The sequence shown here is derived from an EMBL/GenBank/DDBJ whole genome shotgun (WGS) entry which is preliminary data.</text>
</comment>
<dbReference type="Gene3D" id="2.10.25.10">
    <property type="entry name" value="Laminin"/>
    <property type="match status" value="1"/>
</dbReference>
<dbReference type="PROSITE" id="PS50026">
    <property type="entry name" value="EGF_3"/>
    <property type="match status" value="1"/>
</dbReference>
<dbReference type="SMART" id="SM00181">
    <property type="entry name" value="EGF"/>
    <property type="match status" value="1"/>
</dbReference>
<evidence type="ECO:0000256" key="1">
    <source>
        <dbReference type="PROSITE-ProRule" id="PRU00076"/>
    </source>
</evidence>
<proteinExistence type="predicted"/>
<comment type="caution">
    <text evidence="1">Lacks conserved residue(s) required for the propagation of feature annotation.</text>
</comment>